<comment type="subcellular location">
    <subcellularLocation>
        <location evidence="1">Membrane</location>
    </subcellularLocation>
</comment>
<keyword evidence="9" id="KW-0732">Signal</keyword>
<keyword evidence="3" id="KW-0677">Repeat</keyword>
<gene>
    <name evidence="12" type="primary">LOC108077329</name>
</gene>
<keyword evidence="5 8" id="KW-0472">Membrane</keyword>
<feature type="domain" description="PLAT" evidence="10">
    <location>
        <begin position="1268"/>
        <end position="1385"/>
    </location>
</feature>
<dbReference type="PANTHER" id="PTHR46730:SF1">
    <property type="entry name" value="PLAT DOMAIN-CONTAINING PROTEIN"/>
    <property type="match status" value="1"/>
</dbReference>
<evidence type="ECO:0000256" key="7">
    <source>
        <dbReference type="SAM" id="MobiDB-lite"/>
    </source>
</evidence>
<dbReference type="InterPro" id="IPR001024">
    <property type="entry name" value="PLAT/LH2_dom"/>
</dbReference>
<feature type="transmembrane region" description="Helical" evidence="8">
    <location>
        <begin position="1476"/>
        <end position="1501"/>
    </location>
</feature>
<dbReference type="CDD" id="cd00113">
    <property type="entry name" value="PLAT"/>
    <property type="match status" value="1"/>
</dbReference>
<organism evidence="11 12">
    <name type="scientific">Drosophila kikkawai</name>
    <name type="common">Fruit fly</name>
    <dbReference type="NCBI Taxonomy" id="30033"/>
    <lineage>
        <taxon>Eukaryota</taxon>
        <taxon>Metazoa</taxon>
        <taxon>Ecdysozoa</taxon>
        <taxon>Arthropoda</taxon>
        <taxon>Hexapoda</taxon>
        <taxon>Insecta</taxon>
        <taxon>Pterygota</taxon>
        <taxon>Neoptera</taxon>
        <taxon>Endopterygota</taxon>
        <taxon>Diptera</taxon>
        <taxon>Brachycera</taxon>
        <taxon>Muscomorpha</taxon>
        <taxon>Ephydroidea</taxon>
        <taxon>Drosophilidae</taxon>
        <taxon>Drosophila</taxon>
        <taxon>Sophophora</taxon>
    </lineage>
</organism>
<dbReference type="InterPro" id="IPR036392">
    <property type="entry name" value="PLAT/LH2_dom_sf"/>
</dbReference>
<evidence type="ECO:0000256" key="8">
    <source>
        <dbReference type="SAM" id="Phobius"/>
    </source>
</evidence>
<proteinExistence type="predicted"/>
<evidence type="ECO:0000256" key="1">
    <source>
        <dbReference type="ARBA" id="ARBA00004370"/>
    </source>
</evidence>
<evidence type="ECO:0000313" key="12">
    <source>
        <dbReference type="RefSeq" id="XP_070145271.1"/>
    </source>
</evidence>
<sequence>MPLFLYLMTTSLIVIMANDGTQLLSLLDGSFWENGKWTARSPGSKLKEGSNTSPIVPEYSDLSIPHKTRGDEQENRRVPVLWDPVLNQNFESSGNDKQKVIKQTRSENPLINRNNVNHLSTNLNFEKEPRITKSSACQDSSLTCEKSIKAIENFNCTLPNVDISCYESDFPQSRPRKYQRRSASYPLKVDIYLTRRPLFGRAYLVFVTMPNLGNEKFVLNLTVDTKDYFIDEVVTDPGTKQNEWRYTKHFERVLRKRLLIHHRLPYTSCYFYRTRASFYKTDHKFVIARVSSYSDRSKLLAAEVQSRITVHKPPEASCMPIFSLRFCEDPDYPLEYWSKSHQLFMAVVTGDCGHIRYGHTRWDFYDLREKNLLKHVAVTEHFVLSLPPYGTYKMGVLLVLRAEAKINDVSTVARCYLRYMPPKVDVRIVGNERRKVDVRNKIILDGSQTRDLAGPIENLNTKKLVWSCRSKNDPRNRYCRSHMSDSPVLRLPENALRRGFQYLFTLTVSPRENPGHTNTARQLLLGVSTDTFTPDIQCVRNCAYGVYAPTDSVHLKAKCKDCNEPIVRYEWWVTTSSEATEETLVSQTNFAIMHYRYRSFSVRLRVKLASKITAQAFYTLHRNDGPKNGSCTISPTSGIEAVTMFEINCRGFQAQFGPIYYRYVNPAMGIIGQSQFARYVACLTATEEVAVYICDAIDMCVRQDLNVDVQPFKFKDPRAKPEQRIKQVLRNVPDLIRRGFWNSAVSRSIAATTHVKNADQANLIYASLMQQEPFSTAQLERVAVLATQLLNHLIPIGHKEALLLAKVLKQMCRIFQVVVRQGDRLQPQAYDSLTAMHMFYMSSLGVPSETHSKAMCTPNDPECLNIEKIHLAKRFRIGFDPQILVRINHWMLASWHLYKCVYFLGLMASQQANTYDKPLSVLKGGIAYQINATHVKNPIKPLSLKTIDNIHELQMSAKLLDELSSKLDHKDILWQIISQQNHKNFFWWHPQPMPAATSVLIIHAYNRSGFTWVGDKSRLESPVVYKTDISKFSENKNFIKLISSGSIVDILEIHHYRVMLNFKAMLAVRVVNCSEPIYVNMRLHRRPTSKELIHNRCLVTPAMGGKRVWMANGCERSVAFVSIHRPGVYQALFTEGKAVSTVNYSILLEIHQCNHFKNRSLNPGWSGDHCNFSFEHSYGTSVHCTCHTLGILATRIFPILAQDQMMLTARIVLAIQWVIILLFLLLLFVLGVILVSSFGKIAANQHLVKDVECDRRTIKYDPNRPVTEELLLVIETGGQEFAGTTSNIKIYLKSPNQPENKYQITQDPLHPRLLRNTTNKMVVPKGTVNIPTRLALGIERNGRYPSWYCRTVTVIDLELKRHQLFVVERWIERGHTPLMRSKYFTIDSHQTILQQTWCKRFRIRFEQLYISWFWANPVMGPWQNSIGGWTMNRVERTAIMVSKVAVTTTVISLYYGKSSESVEKERLKYGSVRFNWDMFIGLSFYSFMCVCLVHMFFELFVMRLILMRD</sequence>
<dbReference type="GeneID" id="108077329"/>
<evidence type="ECO:0000256" key="2">
    <source>
        <dbReference type="ARBA" id="ARBA00022692"/>
    </source>
</evidence>
<evidence type="ECO:0000256" key="3">
    <source>
        <dbReference type="ARBA" id="ARBA00022737"/>
    </source>
</evidence>
<evidence type="ECO:0000256" key="4">
    <source>
        <dbReference type="ARBA" id="ARBA00022989"/>
    </source>
</evidence>
<feature type="transmembrane region" description="Helical" evidence="8">
    <location>
        <begin position="1438"/>
        <end position="1456"/>
    </location>
</feature>
<feature type="transmembrane region" description="Helical" evidence="8">
    <location>
        <begin position="1214"/>
        <end position="1235"/>
    </location>
</feature>
<evidence type="ECO:0000256" key="9">
    <source>
        <dbReference type="SAM" id="SignalP"/>
    </source>
</evidence>
<protein>
    <submittedName>
        <fullName evidence="12">Uncharacterized protein isoform X1</fullName>
    </submittedName>
</protein>
<accession>A0ABM4GRC1</accession>
<reference evidence="11" key="1">
    <citation type="submission" date="2025-05" db="UniProtKB">
        <authorList>
            <consortium name="RefSeq"/>
        </authorList>
    </citation>
    <scope>NUCLEOTIDE SEQUENCE [LARGE SCALE GENOMIC DNA]</scope>
    <source>
        <strain evidence="11">14028-0561.14</strain>
    </source>
</reference>
<evidence type="ECO:0000256" key="5">
    <source>
        <dbReference type="ARBA" id="ARBA00023136"/>
    </source>
</evidence>
<dbReference type="SUPFAM" id="SSF49723">
    <property type="entry name" value="Lipase/lipooxygenase domain (PLAT/LH2 domain)"/>
    <property type="match status" value="1"/>
</dbReference>
<feature type="region of interest" description="Disordered" evidence="7">
    <location>
        <begin position="39"/>
        <end position="75"/>
    </location>
</feature>
<feature type="signal peptide" evidence="9">
    <location>
        <begin position="1"/>
        <end position="20"/>
    </location>
</feature>
<evidence type="ECO:0000313" key="11">
    <source>
        <dbReference type="Proteomes" id="UP001652661"/>
    </source>
</evidence>
<dbReference type="PANTHER" id="PTHR46730">
    <property type="entry name" value="POLYCYSTIN-1"/>
    <property type="match status" value="1"/>
</dbReference>
<dbReference type="Pfam" id="PF02010">
    <property type="entry name" value="REJ"/>
    <property type="match status" value="1"/>
</dbReference>
<dbReference type="InterPro" id="IPR002859">
    <property type="entry name" value="PKD/REJ-like"/>
</dbReference>
<comment type="caution">
    <text evidence="6">Lacks conserved residue(s) required for the propagation of feature annotation.</text>
</comment>
<keyword evidence="4 8" id="KW-1133">Transmembrane helix</keyword>
<keyword evidence="2 8" id="KW-0812">Transmembrane</keyword>
<dbReference type="RefSeq" id="XP_070145271.1">
    <property type="nucleotide sequence ID" value="XM_070289170.1"/>
</dbReference>
<reference evidence="12" key="2">
    <citation type="submission" date="2025-08" db="UniProtKB">
        <authorList>
            <consortium name="RefSeq"/>
        </authorList>
    </citation>
    <scope>IDENTIFICATION</scope>
    <source>
        <strain evidence="12">14028-0561.14</strain>
        <tissue evidence="12">Whole fly</tissue>
    </source>
</reference>
<feature type="chain" id="PRO_5045786849" evidence="9">
    <location>
        <begin position="21"/>
        <end position="1509"/>
    </location>
</feature>
<dbReference type="Pfam" id="PF01477">
    <property type="entry name" value="PLAT"/>
    <property type="match status" value="1"/>
</dbReference>
<evidence type="ECO:0000259" key="10">
    <source>
        <dbReference type="PROSITE" id="PS50095"/>
    </source>
</evidence>
<name>A0ABM4GRC1_DROKI</name>
<dbReference type="Gene3D" id="2.60.60.20">
    <property type="entry name" value="PLAT/LH2 domain"/>
    <property type="match status" value="1"/>
</dbReference>
<keyword evidence="11" id="KW-1185">Reference proteome</keyword>
<dbReference type="Proteomes" id="UP001652661">
    <property type="component" value="Chromosome 2L"/>
</dbReference>
<dbReference type="PROSITE" id="PS50095">
    <property type="entry name" value="PLAT"/>
    <property type="match status" value="1"/>
</dbReference>
<evidence type="ECO:0000256" key="6">
    <source>
        <dbReference type="PROSITE-ProRule" id="PRU00152"/>
    </source>
</evidence>